<protein>
    <submittedName>
        <fullName evidence="1">Phosphonatase-like hydrolase</fullName>
    </submittedName>
</protein>
<keyword evidence="1" id="KW-0378">Hydrolase</keyword>
<evidence type="ECO:0000313" key="1">
    <source>
        <dbReference type="EMBL" id="MBC6994346.1"/>
    </source>
</evidence>
<dbReference type="GO" id="GO:0006281">
    <property type="term" value="P:DNA repair"/>
    <property type="evidence" value="ECO:0007669"/>
    <property type="project" value="TreeGrafter"/>
</dbReference>
<dbReference type="InterPro" id="IPR050155">
    <property type="entry name" value="HAD-like_hydrolase_sf"/>
</dbReference>
<reference evidence="1" key="1">
    <citation type="submission" date="2020-08" db="EMBL/GenBank/DDBJ databases">
        <title>Lewinella bacteria from marine environments.</title>
        <authorList>
            <person name="Zhong Y."/>
        </authorList>
    </citation>
    <scope>NUCLEOTIDE SEQUENCE</scope>
    <source>
        <strain evidence="1">KCTC 42187</strain>
    </source>
</reference>
<dbReference type="Gene3D" id="1.10.150.240">
    <property type="entry name" value="Putative phosphatase, domain 2"/>
    <property type="match status" value="1"/>
</dbReference>
<dbReference type="Proteomes" id="UP000650081">
    <property type="component" value="Unassembled WGS sequence"/>
</dbReference>
<name>A0A923T895_9BACT</name>
<evidence type="ECO:0000313" key="2">
    <source>
        <dbReference type="Proteomes" id="UP000650081"/>
    </source>
</evidence>
<dbReference type="SFLD" id="SFLDS00003">
    <property type="entry name" value="Haloacid_Dehalogenase"/>
    <property type="match status" value="1"/>
</dbReference>
<accession>A0A923T895</accession>
<proteinExistence type="predicted"/>
<dbReference type="EMBL" id="JACSIT010000097">
    <property type="protein sequence ID" value="MBC6994346.1"/>
    <property type="molecule type" value="Genomic_DNA"/>
</dbReference>
<dbReference type="NCBIfam" id="TIGR01549">
    <property type="entry name" value="HAD-SF-IA-v1"/>
    <property type="match status" value="1"/>
</dbReference>
<dbReference type="NCBIfam" id="TIGR03351">
    <property type="entry name" value="PhnX-like"/>
    <property type="match status" value="1"/>
</dbReference>
<dbReference type="PANTHER" id="PTHR43434">
    <property type="entry name" value="PHOSPHOGLYCOLATE PHOSPHATASE"/>
    <property type="match status" value="1"/>
</dbReference>
<dbReference type="InterPro" id="IPR036412">
    <property type="entry name" value="HAD-like_sf"/>
</dbReference>
<dbReference type="GO" id="GO:0005829">
    <property type="term" value="C:cytosol"/>
    <property type="evidence" value="ECO:0007669"/>
    <property type="project" value="TreeGrafter"/>
</dbReference>
<sequence length="235" mass="25176">MTNIQLFVFDMAGTTVNEDNLVYKTLHRAFTNGGFPQLSLADVLEHGAGKEKLQATRDILAAMYPGTPESDATAEDLHARFREMLAEAYAQAVVTAYRGSEAFLAKLRLNGIGVALNTGYDRATAELLLRKMGWAVGQEYDHLVTASDVEEGRPHPAMILRAMELAGVTDPRIVAKVGDSAIDIAEGKNAGCGFTAGVTTGAQTAEQLWRAAPDAVVDGLPALLEVPMLKHCFGE</sequence>
<dbReference type="RefSeq" id="WP_187466426.1">
    <property type="nucleotide sequence ID" value="NZ_JACSIT010000097.1"/>
</dbReference>
<dbReference type="InterPro" id="IPR006439">
    <property type="entry name" value="HAD-SF_hydro_IA"/>
</dbReference>
<dbReference type="InterPro" id="IPR023198">
    <property type="entry name" value="PGP-like_dom2"/>
</dbReference>
<organism evidence="1 2">
    <name type="scientific">Neolewinella lacunae</name>
    <dbReference type="NCBI Taxonomy" id="1517758"/>
    <lineage>
        <taxon>Bacteria</taxon>
        <taxon>Pseudomonadati</taxon>
        <taxon>Bacteroidota</taxon>
        <taxon>Saprospiria</taxon>
        <taxon>Saprospirales</taxon>
        <taxon>Lewinellaceae</taxon>
        <taxon>Neolewinella</taxon>
    </lineage>
</organism>
<dbReference type="AlphaFoldDB" id="A0A923T895"/>
<dbReference type="SUPFAM" id="SSF56784">
    <property type="entry name" value="HAD-like"/>
    <property type="match status" value="1"/>
</dbReference>
<dbReference type="PANTHER" id="PTHR43434:SF19">
    <property type="entry name" value="PHOSPHONOACETALDEHYDE HYDROLASE"/>
    <property type="match status" value="1"/>
</dbReference>
<dbReference type="GO" id="GO:0008967">
    <property type="term" value="F:phosphoglycolate phosphatase activity"/>
    <property type="evidence" value="ECO:0007669"/>
    <property type="project" value="TreeGrafter"/>
</dbReference>
<dbReference type="Pfam" id="PF00702">
    <property type="entry name" value="Hydrolase"/>
    <property type="match status" value="1"/>
</dbReference>
<keyword evidence="2" id="KW-1185">Reference proteome</keyword>
<dbReference type="Gene3D" id="3.40.50.1000">
    <property type="entry name" value="HAD superfamily/HAD-like"/>
    <property type="match status" value="1"/>
</dbReference>
<dbReference type="SFLD" id="SFLDG01129">
    <property type="entry name" value="C1.5:_HAD__Beta-PGM__Phosphata"/>
    <property type="match status" value="1"/>
</dbReference>
<dbReference type="InterPro" id="IPR023214">
    <property type="entry name" value="HAD_sf"/>
</dbReference>
<gene>
    <name evidence="1" type="ORF">H9S92_09240</name>
</gene>
<dbReference type="InterPro" id="IPR022468">
    <property type="entry name" value="PhnX-like"/>
</dbReference>
<comment type="caution">
    <text evidence="1">The sequence shown here is derived from an EMBL/GenBank/DDBJ whole genome shotgun (WGS) entry which is preliminary data.</text>
</comment>